<feature type="non-terminal residue" evidence="1">
    <location>
        <position position="1"/>
    </location>
</feature>
<keyword evidence="2" id="KW-1185">Reference proteome</keyword>
<organism evidence="1 2">
    <name type="scientific">Skeletonema marinoi</name>
    <dbReference type="NCBI Taxonomy" id="267567"/>
    <lineage>
        <taxon>Eukaryota</taxon>
        <taxon>Sar</taxon>
        <taxon>Stramenopiles</taxon>
        <taxon>Ochrophyta</taxon>
        <taxon>Bacillariophyta</taxon>
        <taxon>Coscinodiscophyceae</taxon>
        <taxon>Thalassiosirophycidae</taxon>
        <taxon>Thalassiosirales</taxon>
        <taxon>Skeletonemataceae</taxon>
        <taxon>Skeletonema</taxon>
        <taxon>Skeletonema marinoi-dohrnii complex</taxon>
    </lineage>
</organism>
<comment type="caution">
    <text evidence="1">The sequence shown here is derived from an EMBL/GenBank/DDBJ whole genome shotgun (WGS) entry which is preliminary data.</text>
</comment>
<sequence length="219" mass="24012">YSQVSSSTSACVDRRKLLISSLHAPFIAASVPFASAANLPQSTGADLSETGTIDTLFPIVAIKISVESINSQLVPKSGKLIPDECKSILKALQQNVPRDENDFKRIFDSYSTPVSYKQKFLDQNAFLVYYTKGFDGPGRPNIEDDAENNIQTQQYGFRNEAWSAMDDLYVELEYGQRSSDSDAGELAALVQKVMLALDAYLSLAPAADVEQASANLLRR</sequence>
<reference evidence="1" key="1">
    <citation type="submission" date="2023-06" db="EMBL/GenBank/DDBJ databases">
        <title>Survivors Of The Sea: Transcriptome response of Skeletonema marinoi to long-term dormancy.</title>
        <authorList>
            <person name="Pinder M.I.M."/>
            <person name="Kourtchenko O."/>
            <person name="Robertson E.K."/>
            <person name="Larsson T."/>
            <person name="Maumus F."/>
            <person name="Osuna-Cruz C.M."/>
            <person name="Vancaester E."/>
            <person name="Stenow R."/>
            <person name="Vandepoele K."/>
            <person name="Ploug H."/>
            <person name="Bruchert V."/>
            <person name="Godhe A."/>
            <person name="Topel M."/>
        </authorList>
    </citation>
    <scope>NUCLEOTIDE SEQUENCE</scope>
    <source>
        <strain evidence="1">R05AC</strain>
    </source>
</reference>
<dbReference type="AlphaFoldDB" id="A0AAD9DEY9"/>
<evidence type="ECO:0000313" key="1">
    <source>
        <dbReference type="EMBL" id="KAK1743699.1"/>
    </source>
</evidence>
<evidence type="ECO:0000313" key="2">
    <source>
        <dbReference type="Proteomes" id="UP001224775"/>
    </source>
</evidence>
<gene>
    <name evidence="1" type="ORF">QTG54_005296</name>
</gene>
<protein>
    <submittedName>
        <fullName evidence="1">Uncharacterized protein</fullName>
    </submittedName>
</protein>
<dbReference type="Proteomes" id="UP001224775">
    <property type="component" value="Unassembled WGS sequence"/>
</dbReference>
<dbReference type="EMBL" id="JATAAI010000008">
    <property type="protein sequence ID" value="KAK1743699.1"/>
    <property type="molecule type" value="Genomic_DNA"/>
</dbReference>
<proteinExistence type="predicted"/>
<accession>A0AAD9DEY9</accession>
<name>A0AAD9DEY9_9STRA</name>